<dbReference type="Pfam" id="PF22936">
    <property type="entry name" value="Pol_BBD"/>
    <property type="match status" value="1"/>
</dbReference>
<gene>
    <name evidence="3" type="ORF">Tco_0822794</name>
</gene>
<feature type="compositionally biased region" description="Low complexity" evidence="1">
    <location>
        <begin position="35"/>
        <end position="46"/>
    </location>
</feature>
<keyword evidence="4" id="KW-1185">Reference proteome</keyword>
<dbReference type="Proteomes" id="UP001151760">
    <property type="component" value="Unassembled WGS sequence"/>
</dbReference>
<evidence type="ECO:0000256" key="1">
    <source>
        <dbReference type="SAM" id="MobiDB-lite"/>
    </source>
</evidence>
<accession>A0ABQ5AG29</accession>
<evidence type="ECO:0000313" key="3">
    <source>
        <dbReference type="EMBL" id="GJT01625.1"/>
    </source>
</evidence>
<dbReference type="InterPro" id="IPR054722">
    <property type="entry name" value="PolX-like_BBD"/>
</dbReference>
<feature type="domain" description="Retrovirus-related Pol polyprotein from transposon TNT 1-94-like beta-barrel" evidence="2">
    <location>
        <begin position="403"/>
        <end position="475"/>
    </location>
</feature>
<sequence length="518" mass="57980">MQQSMPNPKDISDPTTTMNMALILMAKAFKLNYSTSTNNQRTSSNSRNREIAQPGKNMGQERQIQLVGDNGGNQIANQNANQTGNGNVVAAQARGNGNGNNGDIDEIEKVNANCVLMANLHKASTSGTQTDKASMYDSDVSAEVHHNENCYNNDIFNMFTQKEQYTELLDPILEPHMVQQNNSNVISMESSVEHSGGIVEQHPAIVEVTRAYFESLYNNLAIEVEKVNTVNRKMKETNADLTTELARYKGQEKSFEINKAKFDELETGVDNTAKTRRPQPRSNTKNDKKHMSSECNNIKLVIRNDKSEVVCVLNYVNDMNSRDKNQNANVSNVAHQKKHKPKVKKTKKVGSKERLASPKPRKPRTCLRWLPTGIFFDLKGKLIVSSESECKSDSSTGHTICLWCVDSGYSKHMTGNSKILINLVWKFLGTVRFGNDHIAVILGYGDLQWGNILITRVYFVEGLGHNLFSVGQFCDSDLEVAFKRNTCFIRNLEGVNLLKGIRTTNFYTINLYEMASAS</sequence>
<feature type="region of interest" description="Disordered" evidence="1">
    <location>
        <begin position="322"/>
        <end position="362"/>
    </location>
</feature>
<proteinExistence type="predicted"/>
<comment type="caution">
    <text evidence="3">The sequence shown here is derived from an EMBL/GenBank/DDBJ whole genome shotgun (WGS) entry which is preliminary data.</text>
</comment>
<feature type="region of interest" description="Disordered" evidence="1">
    <location>
        <begin position="35"/>
        <end position="59"/>
    </location>
</feature>
<dbReference type="EMBL" id="BQNB010012285">
    <property type="protein sequence ID" value="GJT01625.1"/>
    <property type="molecule type" value="Genomic_DNA"/>
</dbReference>
<reference evidence="3" key="1">
    <citation type="journal article" date="2022" name="Int. J. Mol. Sci.">
        <title>Draft Genome of Tanacetum Coccineum: Genomic Comparison of Closely Related Tanacetum-Family Plants.</title>
        <authorList>
            <person name="Yamashiro T."/>
            <person name="Shiraishi A."/>
            <person name="Nakayama K."/>
            <person name="Satake H."/>
        </authorList>
    </citation>
    <scope>NUCLEOTIDE SEQUENCE</scope>
</reference>
<protein>
    <recommendedName>
        <fullName evidence="2">Retrovirus-related Pol polyprotein from transposon TNT 1-94-like beta-barrel domain-containing protein</fullName>
    </recommendedName>
</protein>
<reference evidence="3" key="2">
    <citation type="submission" date="2022-01" db="EMBL/GenBank/DDBJ databases">
        <authorList>
            <person name="Yamashiro T."/>
            <person name="Shiraishi A."/>
            <person name="Satake H."/>
            <person name="Nakayama K."/>
        </authorList>
    </citation>
    <scope>NUCLEOTIDE SEQUENCE</scope>
</reference>
<feature type="region of interest" description="Disordered" evidence="1">
    <location>
        <begin position="268"/>
        <end position="292"/>
    </location>
</feature>
<evidence type="ECO:0000259" key="2">
    <source>
        <dbReference type="Pfam" id="PF22936"/>
    </source>
</evidence>
<evidence type="ECO:0000313" key="4">
    <source>
        <dbReference type="Proteomes" id="UP001151760"/>
    </source>
</evidence>
<organism evidence="3 4">
    <name type="scientific">Tanacetum coccineum</name>
    <dbReference type="NCBI Taxonomy" id="301880"/>
    <lineage>
        <taxon>Eukaryota</taxon>
        <taxon>Viridiplantae</taxon>
        <taxon>Streptophyta</taxon>
        <taxon>Embryophyta</taxon>
        <taxon>Tracheophyta</taxon>
        <taxon>Spermatophyta</taxon>
        <taxon>Magnoliopsida</taxon>
        <taxon>eudicotyledons</taxon>
        <taxon>Gunneridae</taxon>
        <taxon>Pentapetalae</taxon>
        <taxon>asterids</taxon>
        <taxon>campanulids</taxon>
        <taxon>Asterales</taxon>
        <taxon>Asteraceae</taxon>
        <taxon>Asteroideae</taxon>
        <taxon>Anthemideae</taxon>
        <taxon>Anthemidinae</taxon>
        <taxon>Tanacetum</taxon>
    </lineage>
</organism>
<feature type="compositionally biased region" description="Basic residues" evidence="1">
    <location>
        <begin position="335"/>
        <end position="349"/>
    </location>
</feature>
<name>A0ABQ5AG29_9ASTR</name>